<proteinExistence type="predicted"/>
<dbReference type="GO" id="GO:0046782">
    <property type="term" value="P:regulation of viral transcription"/>
    <property type="evidence" value="ECO:0007669"/>
    <property type="project" value="InterPro"/>
</dbReference>
<sequence length="429" mass="51162">MENLFQENFTNSLFSLASKLVETISEIEPEIIKNNENLNEDFNIPVNDEIRYDTKKQKIVGTYHINIDISGIHELIMKNYDDHNSTKKQGIFANIDVFKDRIKETQSIIDRKECVKCLCNLYQDLKNIEKNKENYLNKTLKLLEKYDKLKPTKKCNFFEKNKEIEKISNPELEFIIKNYLVQAGEFFPIDIILNNNNLDKCKYCGNKLVLITNLDGIRQCSNCDVEYRTIIQNSNDEEISVKINTKDNNYKDRKNFQIKIIIFQGKQDIRIPDDLNKKLDNHFKNVNPDMIGEKIRVKQLNKYGMRGKTSIRLMRETLSKLGYQKYYKDVYLICRQYWGWKLNDISNLELELLNDYDTSQKIIEKYKGRRKSCLNVEYRLYRHLEKIGYDLDPFYFNLMSTKNSLEYHEKIWRKVCSDLKWDTPKPLII</sequence>
<gene>
    <name evidence="1" type="ORF">LCPAC104_00280</name>
</gene>
<evidence type="ECO:0000313" key="1">
    <source>
        <dbReference type="EMBL" id="QBK90532.1"/>
    </source>
</evidence>
<protein>
    <submittedName>
        <fullName evidence="1">Late transcription factor 3-like protein</fullName>
    </submittedName>
</protein>
<name>A0A481Z537_9VIRU</name>
<dbReference type="EMBL" id="MK500494">
    <property type="protein sequence ID" value="QBK90532.1"/>
    <property type="molecule type" value="Genomic_DNA"/>
</dbReference>
<reference evidence="1" key="1">
    <citation type="journal article" date="2019" name="MBio">
        <title>Virus Genomes from Deep Sea Sediments Expand the Ocean Megavirome and Support Independent Origins of Viral Gigantism.</title>
        <authorList>
            <person name="Backstrom D."/>
            <person name="Yutin N."/>
            <person name="Jorgensen S.L."/>
            <person name="Dharamshi J."/>
            <person name="Homa F."/>
            <person name="Zaremba-Niedwiedzka K."/>
            <person name="Spang A."/>
            <person name="Wolf Y.I."/>
            <person name="Koonin E.V."/>
            <person name="Ettema T.J."/>
        </authorList>
    </citation>
    <scope>NUCLEOTIDE SEQUENCE</scope>
</reference>
<dbReference type="Pfam" id="PF04947">
    <property type="entry name" value="Pox_VLTF3"/>
    <property type="match status" value="1"/>
</dbReference>
<organism evidence="1">
    <name type="scientific">Pithovirus LCPAC104</name>
    <dbReference type="NCBI Taxonomy" id="2506589"/>
    <lineage>
        <taxon>Viruses</taxon>
        <taxon>Pithoviruses</taxon>
    </lineage>
</organism>
<dbReference type="InterPro" id="IPR007031">
    <property type="entry name" value="Poxvirus_VLTF3"/>
</dbReference>
<accession>A0A481Z537</accession>